<keyword evidence="1" id="KW-0472">Membrane</keyword>
<dbReference type="GO" id="GO:0005886">
    <property type="term" value="C:plasma membrane"/>
    <property type="evidence" value="ECO:0007669"/>
    <property type="project" value="TreeGrafter"/>
</dbReference>
<keyword evidence="1" id="KW-0812">Transmembrane</keyword>
<sequence length="143" mass="15660">MGFTEAVRTVLTQKYATFSGRASRSEYWWFMLFCLQVLFVFGILAGGLIMSGSATPVEALAVIGGLFILTILLPLISLQVRRFHDRNISGWWYLALIVLGMVPTIGSVSGLAITALCVLRGTDGPNRFGQDSLRPDTRAEVFA</sequence>
<feature type="transmembrane region" description="Helical" evidence="1">
    <location>
        <begin position="90"/>
        <end position="119"/>
    </location>
</feature>
<dbReference type="EMBL" id="RJTJ01000060">
    <property type="protein sequence ID" value="RUL95952.1"/>
    <property type="molecule type" value="Genomic_DNA"/>
</dbReference>
<evidence type="ECO:0000313" key="2">
    <source>
        <dbReference type="EMBL" id="RUL95952.1"/>
    </source>
</evidence>
<dbReference type="AlphaFoldDB" id="A0A3S0QFL6"/>
<reference evidence="2 3" key="1">
    <citation type="submission" date="2018-11" db="EMBL/GenBank/DDBJ databases">
        <title>Rhizobium chutanense sp. nov., isolated from root nodules of Phaseolus vulgaris in China.</title>
        <authorList>
            <person name="Huo Y."/>
        </authorList>
    </citation>
    <scope>NUCLEOTIDE SEQUENCE [LARGE SCALE GENOMIC DNA]</scope>
    <source>
        <strain evidence="2 3">C16</strain>
    </source>
</reference>
<dbReference type="OrthoDB" id="9812349at2"/>
<comment type="caution">
    <text evidence="2">The sequence shown here is derived from an EMBL/GenBank/DDBJ whole genome shotgun (WGS) entry which is preliminary data.</text>
</comment>
<gene>
    <name evidence="2" type="ORF">EFR84_33285</name>
</gene>
<feature type="transmembrane region" description="Helical" evidence="1">
    <location>
        <begin position="57"/>
        <end position="78"/>
    </location>
</feature>
<name>A0A3S0QFL6_9HYPH</name>
<keyword evidence="1" id="KW-1133">Transmembrane helix</keyword>
<protein>
    <submittedName>
        <fullName evidence="2">DUF805 domain-containing protein</fullName>
    </submittedName>
</protein>
<dbReference type="Pfam" id="PF05656">
    <property type="entry name" value="DUF805"/>
    <property type="match status" value="1"/>
</dbReference>
<dbReference type="PANTHER" id="PTHR34980">
    <property type="entry name" value="INNER MEMBRANE PROTEIN-RELATED-RELATED"/>
    <property type="match status" value="1"/>
</dbReference>
<dbReference type="InterPro" id="IPR008523">
    <property type="entry name" value="DUF805"/>
</dbReference>
<accession>A0A3S0QFL6</accession>
<proteinExistence type="predicted"/>
<dbReference type="Proteomes" id="UP000278081">
    <property type="component" value="Unassembled WGS sequence"/>
</dbReference>
<evidence type="ECO:0000313" key="3">
    <source>
        <dbReference type="Proteomes" id="UP000278081"/>
    </source>
</evidence>
<feature type="transmembrane region" description="Helical" evidence="1">
    <location>
        <begin position="27"/>
        <end position="50"/>
    </location>
</feature>
<dbReference type="PANTHER" id="PTHR34980:SF2">
    <property type="entry name" value="INNER MEMBRANE PROTEIN YHAH-RELATED"/>
    <property type="match status" value="1"/>
</dbReference>
<evidence type="ECO:0000256" key="1">
    <source>
        <dbReference type="SAM" id="Phobius"/>
    </source>
</evidence>
<organism evidence="2 3">
    <name type="scientific">Rhizobium chutanense</name>
    <dbReference type="NCBI Taxonomy" id="2035448"/>
    <lineage>
        <taxon>Bacteria</taxon>
        <taxon>Pseudomonadati</taxon>
        <taxon>Pseudomonadota</taxon>
        <taxon>Alphaproteobacteria</taxon>
        <taxon>Hyphomicrobiales</taxon>
        <taxon>Rhizobiaceae</taxon>
        <taxon>Rhizobium/Agrobacterium group</taxon>
        <taxon>Rhizobium</taxon>
    </lineage>
</organism>
<dbReference type="RefSeq" id="WP_126912275.1">
    <property type="nucleotide sequence ID" value="NZ_ML133806.1"/>
</dbReference>